<accession>A0A836HFK5</accession>
<dbReference type="OrthoDB" id="273635at2759"/>
<gene>
    <name evidence="2" type="ORF">CUR178_04804</name>
</gene>
<comment type="caution">
    <text evidence="2">The sequence shown here is derived from an EMBL/GenBank/DDBJ whole genome shotgun (WGS) entry which is preliminary data.</text>
</comment>
<keyword evidence="3" id="KW-1185">Reference proteome</keyword>
<sequence>MQRLGGGVLLACCGTRREELRCHGSICTRRAIAGTAAMSTPTSSDTGANAASAARLARAAEIRRREMLLRWLRRLVIPFFSFYGLFLLRPTEGHFLRYIAERRHLDTAFNAWFPPVAVGSTAQPGTKAAPDTRALTATGVPSPTGEAGARGEAALPPEAIVTVFRSERDREWAAKRFKYEKGSDDEERVARKRLLFARDRVHLPDDTIVETIRSRSERLEELRALREHPPMHLLSEQLNSIAEESHRYAAAAAAQSPHDKDAASPAQLSSGAPATPSLNRVASLPSRGATAAASVPPKVELRFEDHFLYATAAIFFRDCDDRVVRVMRFIGVCGMLWKEVA</sequence>
<reference evidence="2 3" key="1">
    <citation type="submission" date="2021-02" db="EMBL/GenBank/DDBJ databases">
        <title>Leishmania (Mundinia) enrietti genome sequencing and assembly.</title>
        <authorList>
            <person name="Almutairi H."/>
            <person name="Gatherer D."/>
        </authorList>
    </citation>
    <scope>NUCLEOTIDE SEQUENCE [LARGE SCALE GENOMIC DNA]</scope>
    <source>
        <strain evidence="2">CUR178</strain>
    </source>
</reference>
<organism evidence="2 3">
    <name type="scientific">Leishmania enriettii</name>
    <dbReference type="NCBI Taxonomy" id="5663"/>
    <lineage>
        <taxon>Eukaryota</taxon>
        <taxon>Discoba</taxon>
        <taxon>Euglenozoa</taxon>
        <taxon>Kinetoplastea</taxon>
        <taxon>Metakinetoplastina</taxon>
        <taxon>Trypanosomatida</taxon>
        <taxon>Trypanosomatidae</taxon>
        <taxon>Leishmaniinae</taxon>
        <taxon>Leishmania</taxon>
    </lineage>
</organism>
<dbReference type="KEGG" id="lenr:94172013"/>
<feature type="compositionally biased region" description="Polar residues" evidence="1">
    <location>
        <begin position="266"/>
        <end position="280"/>
    </location>
</feature>
<protein>
    <submittedName>
        <fullName evidence="2">Uncharacterized protein</fullName>
    </submittedName>
</protein>
<dbReference type="GeneID" id="94172013"/>
<evidence type="ECO:0000313" key="2">
    <source>
        <dbReference type="EMBL" id="KAG5483225.1"/>
    </source>
</evidence>
<feature type="region of interest" description="Disordered" evidence="1">
    <location>
        <begin position="121"/>
        <end position="152"/>
    </location>
</feature>
<evidence type="ECO:0000313" key="3">
    <source>
        <dbReference type="Proteomes" id="UP000674179"/>
    </source>
</evidence>
<dbReference type="Proteomes" id="UP000674179">
    <property type="component" value="Chromosome 14"/>
</dbReference>
<dbReference type="EMBL" id="JAFHKP010000014">
    <property type="protein sequence ID" value="KAG5483225.1"/>
    <property type="molecule type" value="Genomic_DNA"/>
</dbReference>
<feature type="region of interest" description="Disordered" evidence="1">
    <location>
        <begin position="249"/>
        <end position="281"/>
    </location>
</feature>
<dbReference type="RefSeq" id="XP_067694580.1">
    <property type="nucleotide sequence ID" value="XM_067836503.1"/>
</dbReference>
<dbReference type="AlphaFoldDB" id="A0A836HFK5"/>
<proteinExistence type="predicted"/>
<name>A0A836HFK5_LEIEN</name>
<evidence type="ECO:0000256" key="1">
    <source>
        <dbReference type="SAM" id="MobiDB-lite"/>
    </source>
</evidence>